<dbReference type="EMBL" id="UINC01176471">
    <property type="protein sequence ID" value="SVD83608.1"/>
    <property type="molecule type" value="Genomic_DNA"/>
</dbReference>
<keyword evidence="4" id="KW-0804">Transcription</keyword>
<feature type="non-terminal residue" evidence="6">
    <location>
        <position position="211"/>
    </location>
</feature>
<dbReference type="Gene3D" id="1.10.10.10">
    <property type="entry name" value="Winged helix-like DNA-binding domain superfamily/Winged helix DNA-binding domain"/>
    <property type="match status" value="1"/>
</dbReference>
<evidence type="ECO:0000256" key="4">
    <source>
        <dbReference type="ARBA" id="ARBA00023163"/>
    </source>
</evidence>
<reference evidence="6" key="1">
    <citation type="submission" date="2018-05" db="EMBL/GenBank/DDBJ databases">
        <authorList>
            <person name="Lanie J.A."/>
            <person name="Ng W.-L."/>
            <person name="Kazmierczak K.M."/>
            <person name="Andrzejewski T.M."/>
            <person name="Davidsen T.M."/>
            <person name="Wayne K.J."/>
            <person name="Tettelin H."/>
            <person name="Glass J.I."/>
            <person name="Rusch D."/>
            <person name="Podicherti R."/>
            <person name="Tsui H.-C.T."/>
            <person name="Winkler M.E."/>
        </authorList>
    </citation>
    <scope>NUCLEOTIDE SEQUENCE</scope>
</reference>
<proteinExistence type="predicted"/>
<keyword evidence="2" id="KW-0805">Transcription regulation</keyword>
<evidence type="ECO:0000259" key="5">
    <source>
        <dbReference type="Pfam" id="PF01628"/>
    </source>
</evidence>
<keyword evidence="3" id="KW-0346">Stress response</keyword>
<dbReference type="InterPro" id="IPR036390">
    <property type="entry name" value="WH_DNA-bd_sf"/>
</dbReference>
<name>A0A382YM84_9ZZZZ</name>
<dbReference type="PANTHER" id="PTHR34824:SF1">
    <property type="entry name" value="HEAT-INDUCIBLE TRANSCRIPTION REPRESSOR HRCA"/>
    <property type="match status" value="1"/>
</dbReference>
<dbReference type="InterPro" id="IPR036388">
    <property type="entry name" value="WH-like_DNA-bd_sf"/>
</dbReference>
<sequence length="211" mass="23196">MLGSLEAITYRVLDSTRINMPALSYRKREILKFIVSEHVQTASPVASSTVARSKNLKASPATIRNEMVALEEDGFIHRPHVSAGGVPSDRGYRQFVASLDPEATLHPTTAARIDEELHTVQTYVEEWVNSSSEILAGLTGTLAFTTVPQSAPAPVKSVELLRLKEMLLVVILVLQEASIYKQIIKLESPLTNSDIEHARNRLSEAIVDVPV</sequence>
<accession>A0A382YM84</accession>
<dbReference type="SUPFAM" id="SSF55781">
    <property type="entry name" value="GAF domain-like"/>
    <property type="match status" value="1"/>
</dbReference>
<dbReference type="PANTHER" id="PTHR34824">
    <property type="entry name" value="HEAT-INDUCIBLE TRANSCRIPTION REPRESSOR HRCA"/>
    <property type="match status" value="1"/>
</dbReference>
<dbReference type="GO" id="GO:0045892">
    <property type="term" value="P:negative regulation of DNA-templated transcription"/>
    <property type="evidence" value="ECO:0007669"/>
    <property type="project" value="TreeGrafter"/>
</dbReference>
<protein>
    <recommendedName>
        <fullName evidence="5">Heat-inducible transcription repressor HrcA C-terminal domain-containing protein</fullName>
    </recommendedName>
</protein>
<dbReference type="Pfam" id="PF01628">
    <property type="entry name" value="HrcA"/>
    <property type="match status" value="1"/>
</dbReference>
<dbReference type="AlphaFoldDB" id="A0A382YM84"/>
<evidence type="ECO:0000256" key="2">
    <source>
        <dbReference type="ARBA" id="ARBA00023015"/>
    </source>
</evidence>
<evidence type="ECO:0000256" key="3">
    <source>
        <dbReference type="ARBA" id="ARBA00023016"/>
    </source>
</evidence>
<dbReference type="GO" id="GO:0003677">
    <property type="term" value="F:DNA binding"/>
    <property type="evidence" value="ECO:0007669"/>
    <property type="project" value="InterPro"/>
</dbReference>
<keyword evidence="1" id="KW-0678">Repressor</keyword>
<dbReference type="SUPFAM" id="SSF46785">
    <property type="entry name" value="Winged helix' DNA-binding domain"/>
    <property type="match status" value="1"/>
</dbReference>
<gene>
    <name evidence="6" type="ORF">METZ01_LOCUS436462</name>
</gene>
<evidence type="ECO:0000313" key="6">
    <source>
        <dbReference type="EMBL" id="SVD83608.1"/>
    </source>
</evidence>
<evidence type="ECO:0000256" key="1">
    <source>
        <dbReference type="ARBA" id="ARBA00022491"/>
    </source>
</evidence>
<dbReference type="InterPro" id="IPR002571">
    <property type="entry name" value="HrcA"/>
</dbReference>
<dbReference type="InterPro" id="IPR021153">
    <property type="entry name" value="HrcA_C"/>
</dbReference>
<organism evidence="6">
    <name type="scientific">marine metagenome</name>
    <dbReference type="NCBI Taxonomy" id="408172"/>
    <lineage>
        <taxon>unclassified sequences</taxon>
        <taxon>metagenomes</taxon>
        <taxon>ecological metagenomes</taxon>
    </lineage>
</organism>
<feature type="domain" description="Heat-inducible transcription repressor HrcA C-terminal" evidence="5">
    <location>
        <begin position="125"/>
        <end position="210"/>
    </location>
</feature>